<evidence type="ECO:0000313" key="1">
    <source>
        <dbReference type="EMBL" id="CAK0854078.1"/>
    </source>
</evidence>
<name>A0ABN9U597_9DINO</name>
<evidence type="ECO:0000313" key="2">
    <source>
        <dbReference type="Proteomes" id="UP001189429"/>
    </source>
</evidence>
<reference evidence="1" key="1">
    <citation type="submission" date="2023-10" db="EMBL/GenBank/DDBJ databases">
        <authorList>
            <person name="Chen Y."/>
            <person name="Shah S."/>
            <person name="Dougan E. K."/>
            <person name="Thang M."/>
            <person name="Chan C."/>
        </authorList>
    </citation>
    <scope>NUCLEOTIDE SEQUENCE [LARGE SCALE GENOMIC DNA]</scope>
</reference>
<keyword evidence="2" id="KW-1185">Reference proteome</keyword>
<dbReference type="EMBL" id="CAUYUJ010015450">
    <property type="protein sequence ID" value="CAK0854078.1"/>
    <property type="molecule type" value="Genomic_DNA"/>
</dbReference>
<accession>A0ABN9U597</accession>
<comment type="caution">
    <text evidence="1">The sequence shown here is derived from an EMBL/GenBank/DDBJ whole genome shotgun (WGS) entry which is preliminary data.</text>
</comment>
<dbReference type="Proteomes" id="UP001189429">
    <property type="component" value="Unassembled WGS sequence"/>
</dbReference>
<proteinExistence type="predicted"/>
<organism evidence="1 2">
    <name type="scientific">Prorocentrum cordatum</name>
    <dbReference type="NCBI Taxonomy" id="2364126"/>
    <lineage>
        <taxon>Eukaryota</taxon>
        <taxon>Sar</taxon>
        <taxon>Alveolata</taxon>
        <taxon>Dinophyceae</taxon>
        <taxon>Prorocentrales</taxon>
        <taxon>Prorocentraceae</taxon>
        <taxon>Prorocentrum</taxon>
    </lineage>
</organism>
<gene>
    <name evidence="1" type="ORF">PCOR1329_LOCUS45333</name>
</gene>
<sequence>MRLSREIPPDVREIHVAVLSPVLIAVVLRDASLGNQGYLVPGRVTETQVSWAPWQNFTAENTSAFGPVIAGLPNKDFLIAYRDQNKGGAGYLVGGHLDLTEADIGEPVLLSREQSQRMVIVPMDKNNMVCLYAGRPQDDLAAWGERNENLQEYFGGAALVEVGLRGRLRLLGKFRFARDEPVTRIAATAMSPTSLVVAYRTLPTSDELGWPSRELALRRVEMVGEELVVDQQPFYVEPQHAKMWFRDVAQLTQNLFAYSYYSGKENETKMTIVRVDPLSHRMTVAGGPVVLAKGSTAYVQSIPLASGNAPPKSFTYFQHPGGNGMAEVCRISSKGVPDGCRSIRWADNSWAVVSGARLQDGRLVFVASNEAGKPFFQLLTASEAQLGSDVIL</sequence>
<protein>
    <submittedName>
        <fullName evidence="1">Uncharacterized protein</fullName>
    </submittedName>
</protein>